<dbReference type="PANTHER" id="PTHR30055">
    <property type="entry name" value="HTH-TYPE TRANSCRIPTIONAL REGULATOR RUTR"/>
    <property type="match status" value="1"/>
</dbReference>
<feature type="domain" description="HTH tetR-type" evidence="4">
    <location>
        <begin position="24"/>
        <end position="84"/>
    </location>
</feature>
<dbReference type="InterPro" id="IPR023772">
    <property type="entry name" value="DNA-bd_HTH_TetR-type_CS"/>
</dbReference>
<dbReference type="OrthoDB" id="116659at2"/>
<evidence type="ECO:0000256" key="1">
    <source>
        <dbReference type="ARBA" id="ARBA00023125"/>
    </source>
</evidence>
<feature type="region of interest" description="Disordered" evidence="3">
    <location>
        <begin position="1"/>
        <end position="26"/>
    </location>
</feature>
<keyword evidence="1 2" id="KW-0238">DNA-binding</keyword>
<dbReference type="InterPro" id="IPR041673">
    <property type="entry name" value="TetR_C_23"/>
</dbReference>
<dbReference type="GO" id="GO:0003700">
    <property type="term" value="F:DNA-binding transcription factor activity"/>
    <property type="evidence" value="ECO:0007669"/>
    <property type="project" value="TreeGrafter"/>
</dbReference>
<dbReference type="PANTHER" id="PTHR30055:SF146">
    <property type="entry name" value="HTH-TYPE TRANSCRIPTIONAL DUAL REGULATOR CECR"/>
    <property type="match status" value="1"/>
</dbReference>
<protein>
    <submittedName>
        <fullName evidence="5">TetR/AcrR family transcriptional regulator</fullName>
    </submittedName>
</protein>
<sequence>MARLSIVTDNPRPASRPERSAKAEQTRQTIIDAAMRLFRTHGYDKATMRAIADEAGVSIGNAYYYFSSKEHLIQAYYDGINAEHAERAAATLTTATSFADRLAGVLLAWVDVAEPYHEFAGKFFKNAAEPSSPLSPFSDDSEATRLAAIDLHRQVVDGSDIKLAKALRAELPELMWLLQMGVVLFWVHDTSDGQRRTRQLVEQAVPVIDRALRLTRIPGVRGLVDDVVGLVRTIKPTAG</sequence>
<organism evidence="5 6">
    <name type="scientific">Aeromicrobium endophyticum</name>
    <dbReference type="NCBI Taxonomy" id="2292704"/>
    <lineage>
        <taxon>Bacteria</taxon>
        <taxon>Bacillati</taxon>
        <taxon>Actinomycetota</taxon>
        <taxon>Actinomycetes</taxon>
        <taxon>Propionibacteriales</taxon>
        <taxon>Nocardioidaceae</taxon>
        <taxon>Aeromicrobium</taxon>
    </lineage>
</organism>
<comment type="caution">
    <text evidence="5">The sequence shown here is derived from an EMBL/GenBank/DDBJ whole genome shotgun (WGS) entry which is preliminary data.</text>
</comment>
<dbReference type="InterPro" id="IPR009057">
    <property type="entry name" value="Homeodomain-like_sf"/>
</dbReference>
<proteinExistence type="predicted"/>
<reference evidence="5 6" key="1">
    <citation type="submission" date="2018-08" db="EMBL/GenBank/DDBJ databases">
        <title>Aeromicrobium sp. M2KJ-4, whole genome shotgun sequence.</title>
        <authorList>
            <person name="Tuo L."/>
        </authorList>
    </citation>
    <scope>NUCLEOTIDE SEQUENCE [LARGE SCALE GENOMIC DNA]</scope>
    <source>
        <strain evidence="5 6">M2KJ-4</strain>
    </source>
</reference>
<feature type="DNA-binding region" description="H-T-H motif" evidence="2">
    <location>
        <begin position="47"/>
        <end position="66"/>
    </location>
</feature>
<dbReference type="PROSITE" id="PS01081">
    <property type="entry name" value="HTH_TETR_1"/>
    <property type="match status" value="1"/>
</dbReference>
<evidence type="ECO:0000256" key="3">
    <source>
        <dbReference type="SAM" id="MobiDB-lite"/>
    </source>
</evidence>
<dbReference type="PROSITE" id="PS50977">
    <property type="entry name" value="HTH_TETR_2"/>
    <property type="match status" value="1"/>
</dbReference>
<dbReference type="SUPFAM" id="SSF48498">
    <property type="entry name" value="Tetracyclin repressor-like, C-terminal domain"/>
    <property type="match status" value="1"/>
</dbReference>
<dbReference type="SUPFAM" id="SSF46689">
    <property type="entry name" value="Homeodomain-like"/>
    <property type="match status" value="1"/>
</dbReference>
<dbReference type="Pfam" id="PF17931">
    <property type="entry name" value="TetR_C_23"/>
    <property type="match status" value="1"/>
</dbReference>
<accession>A0A371PCR0</accession>
<gene>
    <name evidence="5" type="ORF">DX116_07440</name>
</gene>
<evidence type="ECO:0000313" key="5">
    <source>
        <dbReference type="EMBL" id="REK73376.1"/>
    </source>
</evidence>
<dbReference type="InterPro" id="IPR036271">
    <property type="entry name" value="Tet_transcr_reg_TetR-rel_C_sf"/>
</dbReference>
<dbReference type="GO" id="GO:0000976">
    <property type="term" value="F:transcription cis-regulatory region binding"/>
    <property type="evidence" value="ECO:0007669"/>
    <property type="project" value="TreeGrafter"/>
</dbReference>
<name>A0A371PCR0_9ACTN</name>
<dbReference type="Proteomes" id="UP000265581">
    <property type="component" value="Unassembled WGS sequence"/>
</dbReference>
<evidence type="ECO:0000313" key="6">
    <source>
        <dbReference type="Proteomes" id="UP000265581"/>
    </source>
</evidence>
<dbReference type="InterPro" id="IPR001647">
    <property type="entry name" value="HTH_TetR"/>
</dbReference>
<feature type="compositionally biased region" description="Basic and acidic residues" evidence="3">
    <location>
        <begin position="15"/>
        <end position="25"/>
    </location>
</feature>
<dbReference type="EMBL" id="QUBR01000001">
    <property type="protein sequence ID" value="REK73376.1"/>
    <property type="molecule type" value="Genomic_DNA"/>
</dbReference>
<dbReference type="PRINTS" id="PR00455">
    <property type="entry name" value="HTHTETR"/>
</dbReference>
<dbReference type="InterPro" id="IPR050109">
    <property type="entry name" value="HTH-type_TetR-like_transc_reg"/>
</dbReference>
<dbReference type="Gene3D" id="1.10.357.10">
    <property type="entry name" value="Tetracycline Repressor, domain 2"/>
    <property type="match status" value="1"/>
</dbReference>
<dbReference type="AlphaFoldDB" id="A0A371PCR0"/>
<dbReference type="Pfam" id="PF00440">
    <property type="entry name" value="TetR_N"/>
    <property type="match status" value="1"/>
</dbReference>
<keyword evidence="6" id="KW-1185">Reference proteome</keyword>
<evidence type="ECO:0000259" key="4">
    <source>
        <dbReference type="PROSITE" id="PS50977"/>
    </source>
</evidence>
<evidence type="ECO:0000256" key="2">
    <source>
        <dbReference type="PROSITE-ProRule" id="PRU00335"/>
    </source>
</evidence>